<name>A0AA86NNX4_9EUKA</name>
<reference evidence="1" key="1">
    <citation type="submission" date="2023-06" db="EMBL/GenBank/DDBJ databases">
        <authorList>
            <person name="Kurt Z."/>
        </authorList>
    </citation>
    <scope>NUCLEOTIDE SEQUENCE</scope>
</reference>
<dbReference type="AlphaFoldDB" id="A0AA86NNX4"/>
<protein>
    <submittedName>
        <fullName evidence="2">Hypothetical_protein</fullName>
    </submittedName>
</protein>
<gene>
    <name evidence="1" type="ORF">HINF_LOCUS10537</name>
    <name evidence="2" type="ORF">HINF_LOCUS52387</name>
</gene>
<proteinExistence type="predicted"/>
<organism evidence="1">
    <name type="scientific">Hexamita inflata</name>
    <dbReference type="NCBI Taxonomy" id="28002"/>
    <lineage>
        <taxon>Eukaryota</taxon>
        <taxon>Metamonada</taxon>
        <taxon>Diplomonadida</taxon>
        <taxon>Hexamitidae</taxon>
        <taxon>Hexamitinae</taxon>
        <taxon>Hexamita</taxon>
    </lineage>
</organism>
<evidence type="ECO:0000313" key="1">
    <source>
        <dbReference type="EMBL" id="CAI9922892.1"/>
    </source>
</evidence>
<dbReference type="Proteomes" id="UP001642409">
    <property type="component" value="Unassembled WGS sequence"/>
</dbReference>
<evidence type="ECO:0000313" key="2">
    <source>
        <dbReference type="EMBL" id="CAL6066476.1"/>
    </source>
</evidence>
<evidence type="ECO:0000313" key="3">
    <source>
        <dbReference type="Proteomes" id="UP001642409"/>
    </source>
</evidence>
<reference evidence="2 3" key="2">
    <citation type="submission" date="2024-07" db="EMBL/GenBank/DDBJ databases">
        <authorList>
            <person name="Akdeniz Z."/>
        </authorList>
    </citation>
    <scope>NUCLEOTIDE SEQUENCE [LARGE SCALE GENOMIC DNA]</scope>
</reference>
<accession>A0AA86NNX4</accession>
<keyword evidence="3" id="KW-1185">Reference proteome</keyword>
<comment type="caution">
    <text evidence="1">The sequence shown here is derived from an EMBL/GenBank/DDBJ whole genome shotgun (WGS) entry which is preliminary data.</text>
</comment>
<dbReference type="EMBL" id="CATOUU010000264">
    <property type="protein sequence ID" value="CAI9922892.1"/>
    <property type="molecule type" value="Genomic_DNA"/>
</dbReference>
<sequence>MLLDFYRQKETLCYQRCRNCSASSESRRSQREVYLPQFIDRALNNSKELPCITKHHRWWFRKLYKYQFVLYREVKREVGYRCGLSGLNQLRFSITKFSFVRDLVNYLNILIYFQLKTSHNQTRRIQRFHSESVQIHISFALKTFSVELPRESPLTDFEQQVPNYVQSLKNSLQIHSEQN</sequence>
<dbReference type="EMBL" id="CAXDID020000261">
    <property type="protein sequence ID" value="CAL6066476.1"/>
    <property type="molecule type" value="Genomic_DNA"/>
</dbReference>